<reference evidence="9 10" key="1">
    <citation type="submission" date="2020-02" db="EMBL/GenBank/DDBJ databases">
        <authorList>
            <person name="Hogendoorn C."/>
        </authorList>
    </citation>
    <scope>NUCLEOTIDE SEQUENCE [LARGE SCALE GENOMIC DNA]</scope>
    <source>
        <strain evidence="9">R501</strain>
    </source>
</reference>
<dbReference type="SUPFAM" id="SSF48019">
    <property type="entry name" value="post-AAA+ oligomerization domain-like"/>
    <property type="match status" value="1"/>
</dbReference>
<dbReference type="EC" id="2.7.7.7" evidence="1"/>
<dbReference type="GO" id="GO:0009360">
    <property type="term" value="C:DNA polymerase III complex"/>
    <property type="evidence" value="ECO:0007669"/>
    <property type="project" value="TreeGrafter"/>
</dbReference>
<evidence type="ECO:0000313" key="9">
    <source>
        <dbReference type="EMBL" id="CAB1129643.1"/>
    </source>
</evidence>
<accession>A0A6F8ZJK8</accession>
<evidence type="ECO:0000313" key="10">
    <source>
        <dbReference type="Proteomes" id="UP000503399"/>
    </source>
</evidence>
<dbReference type="GO" id="GO:0006261">
    <property type="term" value="P:DNA-templated DNA replication"/>
    <property type="evidence" value="ECO:0007669"/>
    <property type="project" value="TreeGrafter"/>
</dbReference>
<comment type="catalytic activity">
    <reaction evidence="7">
        <text>DNA(n) + a 2'-deoxyribonucleoside 5'-triphosphate = DNA(n+1) + diphosphate</text>
        <dbReference type="Rhea" id="RHEA:22508"/>
        <dbReference type="Rhea" id="RHEA-COMP:17339"/>
        <dbReference type="Rhea" id="RHEA-COMP:17340"/>
        <dbReference type="ChEBI" id="CHEBI:33019"/>
        <dbReference type="ChEBI" id="CHEBI:61560"/>
        <dbReference type="ChEBI" id="CHEBI:173112"/>
        <dbReference type="EC" id="2.7.7.7"/>
    </reaction>
</comment>
<comment type="similarity">
    <text evidence="6">Belongs to the DNA polymerase HolA subunit family.</text>
</comment>
<feature type="domain" description="DNA polymerase III delta subunit-like C-terminal" evidence="8">
    <location>
        <begin position="212"/>
        <end position="315"/>
    </location>
</feature>
<dbReference type="GO" id="GO:0003677">
    <property type="term" value="F:DNA binding"/>
    <property type="evidence" value="ECO:0007669"/>
    <property type="project" value="InterPro"/>
</dbReference>
<protein>
    <recommendedName>
        <fullName evidence="1">DNA-directed DNA polymerase</fullName>
        <ecNumber evidence="1">2.7.7.7</ecNumber>
    </recommendedName>
</protein>
<evidence type="ECO:0000256" key="3">
    <source>
        <dbReference type="ARBA" id="ARBA00022695"/>
    </source>
</evidence>
<sequence>MDGAWERAWNLLPEGDPRPVYVLMPAGRRDADPRLDFWAERWLDGLLDRLSARPAVRRFTGAEAAGEVWDWLGNGGLFESARLAVWRDPAGRDLPRRLAAFAGRMPPGAVLVVRLEAPAPWIATLPPAVVVVSLALPAEAAFSRLLEEEARTRGLKLDAAARARLLAAVRGDGFQLRQELDKLALWCAAGRRTDAEAVARLAADPANPVELYRFLDAFQARQGEEAWRWLEELLAAGQPPLVLLITAVRQLLLLRQGLLAAARRQSPARAWAAAGVSGGRARRLEAALSRWRLPEVEAALERAATADAALKRGGEARVWLESWVALALPPRKQEAPPLGGAG</sequence>
<dbReference type="KEGG" id="hfv:R50_2146"/>
<dbReference type="Gene3D" id="1.20.272.10">
    <property type="match status" value="1"/>
</dbReference>
<keyword evidence="5" id="KW-0239">DNA-directed DNA polymerase</keyword>
<evidence type="ECO:0000256" key="5">
    <source>
        <dbReference type="ARBA" id="ARBA00022932"/>
    </source>
</evidence>
<dbReference type="Proteomes" id="UP000503399">
    <property type="component" value="Chromosome"/>
</dbReference>
<dbReference type="InterPro" id="IPR005790">
    <property type="entry name" value="DNA_polIII_delta"/>
</dbReference>
<proteinExistence type="inferred from homology"/>
<name>A0A6F8ZJK8_9FIRM</name>
<organism evidence="9 10">
    <name type="scientific">Candidatus Hydrogenisulfobacillus filiaventi</name>
    <dbReference type="NCBI Taxonomy" id="2707344"/>
    <lineage>
        <taxon>Bacteria</taxon>
        <taxon>Bacillati</taxon>
        <taxon>Bacillota</taxon>
        <taxon>Clostridia</taxon>
        <taxon>Eubacteriales</taxon>
        <taxon>Clostridiales Family XVII. Incertae Sedis</taxon>
        <taxon>Candidatus Hydrogenisulfobacillus</taxon>
    </lineage>
</organism>
<dbReference type="EMBL" id="LR778114">
    <property type="protein sequence ID" value="CAB1129643.1"/>
    <property type="molecule type" value="Genomic_DNA"/>
</dbReference>
<evidence type="ECO:0000256" key="1">
    <source>
        <dbReference type="ARBA" id="ARBA00012417"/>
    </source>
</evidence>
<dbReference type="NCBIfam" id="TIGR01128">
    <property type="entry name" value="holA"/>
    <property type="match status" value="1"/>
</dbReference>
<dbReference type="SUPFAM" id="SSF52540">
    <property type="entry name" value="P-loop containing nucleoside triphosphate hydrolases"/>
    <property type="match status" value="1"/>
</dbReference>
<dbReference type="InterPro" id="IPR048466">
    <property type="entry name" value="DNA_pol3_delta-like_C"/>
</dbReference>
<dbReference type="PANTHER" id="PTHR34388:SF1">
    <property type="entry name" value="DNA POLYMERASE III SUBUNIT DELTA"/>
    <property type="match status" value="1"/>
</dbReference>
<dbReference type="PANTHER" id="PTHR34388">
    <property type="entry name" value="DNA POLYMERASE III SUBUNIT DELTA"/>
    <property type="match status" value="1"/>
</dbReference>
<keyword evidence="2" id="KW-0808">Transferase</keyword>
<evidence type="ECO:0000256" key="6">
    <source>
        <dbReference type="ARBA" id="ARBA00034754"/>
    </source>
</evidence>
<evidence type="ECO:0000259" key="8">
    <source>
        <dbReference type="Pfam" id="PF21694"/>
    </source>
</evidence>
<dbReference type="AlphaFoldDB" id="A0A6F8ZJK8"/>
<dbReference type="GO" id="GO:0003887">
    <property type="term" value="F:DNA-directed DNA polymerase activity"/>
    <property type="evidence" value="ECO:0007669"/>
    <property type="project" value="UniProtKB-KW"/>
</dbReference>
<dbReference type="InterPro" id="IPR008921">
    <property type="entry name" value="DNA_pol3_clamp-load_cplx_C"/>
</dbReference>
<dbReference type="Gene3D" id="1.10.8.60">
    <property type="match status" value="1"/>
</dbReference>
<evidence type="ECO:0000256" key="4">
    <source>
        <dbReference type="ARBA" id="ARBA00022705"/>
    </source>
</evidence>
<gene>
    <name evidence="9" type="ORF">R50_2146</name>
</gene>
<dbReference type="InterPro" id="IPR027417">
    <property type="entry name" value="P-loop_NTPase"/>
</dbReference>
<dbReference type="Pfam" id="PF21694">
    <property type="entry name" value="DNA_pol3_delta_C"/>
    <property type="match status" value="1"/>
</dbReference>
<evidence type="ECO:0000256" key="2">
    <source>
        <dbReference type="ARBA" id="ARBA00022679"/>
    </source>
</evidence>
<keyword evidence="3" id="KW-0548">Nucleotidyltransferase</keyword>
<evidence type="ECO:0000256" key="7">
    <source>
        <dbReference type="ARBA" id="ARBA00049244"/>
    </source>
</evidence>
<keyword evidence="4" id="KW-0235">DNA replication</keyword>
<keyword evidence="10" id="KW-1185">Reference proteome</keyword>